<dbReference type="PANTHER" id="PTHR11003">
    <property type="entry name" value="POTASSIUM CHANNEL, SUBFAMILY K"/>
    <property type="match status" value="1"/>
</dbReference>
<dbReference type="PROSITE" id="PS50222">
    <property type="entry name" value="EF_HAND_2"/>
    <property type="match status" value="2"/>
</dbReference>
<feature type="transmembrane region" description="Helical" evidence="9">
    <location>
        <begin position="226"/>
        <end position="249"/>
    </location>
</feature>
<feature type="transmembrane region" description="Helical" evidence="9">
    <location>
        <begin position="32"/>
        <end position="51"/>
    </location>
</feature>
<organism evidence="11 12">
    <name type="scientific">Effrenium voratum</name>
    <dbReference type="NCBI Taxonomy" id="2562239"/>
    <lineage>
        <taxon>Eukaryota</taxon>
        <taxon>Sar</taxon>
        <taxon>Alveolata</taxon>
        <taxon>Dinophyceae</taxon>
        <taxon>Suessiales</taxon>
        <taxon>Symbiodiniaceae</taxon>
        <taxon>Effrenium</taxon>
    </lineage>
</organism>
<dbReference type="EMBL" id="CAUJNA010003421">
    <property type="protein sequence ID" value="CAJ1401573.1"/>
    <property type="molecule type" value="Genomic_DNA"/>
</dbReference>
<keyword evidence="6 9" id="KW-0472">Membrane</keyword>
<evidence type="ECO:0000259" key="10">
    <source>
        <dbReference type="PROSITE" id="PS50222"/>
    </source>
</evidence>
<comment type="caution">
    <text evidence="11">The sequence shown here is derived from an EMBL/GenBank/DDBJ whole genome shotgun (WGS) entry which is preliminary data.</text>
</comment>
<keyword evidence="3 9" id="KW-0812">Transmembrane</keyword>
<name>A0AA36NGS7_9DINO</name>
<dbReference type="GO" id="GO:0005886">
    <property type="term" value="C:plasma membrane"/>
    <property type="evidence" value="ECO:0007669"/>
    <property type="project" value="TreeGrafter"/>
</dbReference>
<dbReference type="GO" id="GO:0005737">
    <property type="term" value="C:cytoplasm"/>
    <property type="evidence" value="ECO:0007669"/>
    <property type="project" value="UniProtKB-ARBA"/>
</dbReference>
<reference evidence="11" key="1">
    <citation type="submission" date="2023-08" db="EMBL/GenBank/DDBJ databases">
        <authorList>
            <person name="Chen Y."/>
            <person name="Shah S."/>
            <person name="Dougan E. K."/>
            <person name="Thang M."/>
            <person name="Chan C."/>
        </authorList>
    </citation>
    <scope>NUCLEOTIDE SEQUENCE</scope>
</reference>
<dbReference type="GO" id="GO:0030322">
    <property type="term" value="P:stabilization of membrane potential"/>
    <property type="evidence" value="ECO:0007669"/>
    <property type="project" value="TreeGrafter"/>
</dbReference>
<dbReference type="InterPro" id="IPR003280">
    <property type="entry name" value="2pore_dom_K_chnl"/>
</dbReference>
<dbReference type="PANTHER" id="PTHR11003:SF291">
    <property type="entry name" value="IP11374P"/>
    <property type="match status" value="1"/>
</dbReference>
<keyword evidence="5" id="KW-0406">Ion transport</keyword>
<feature type="domain" description="EF-hand" evidence="10">
    <location>
        <begin position="294"/>
        <end position="329"/>
    </location>
</feature>
<sequence>MAKYSRGMSDDSCSSDDEEEEEPPFAMKHTNTISLCCLIAYFAVGVIFLTWQQGWEVVTSLYVVVQIVTTIGYGDVTIEHGGKTFMTIYVLLGTVLVASLLDRIIQAALSNAEKGLDQSLERAEHLLKHNAHHASPRPSLPPLATAMLIYCFFVAVWVIFFALYDSCTCSFGATMVEGCNAENCSETGGTVVGWTDALYMAVITFSTVGFGDYSPQSKLGRTLASLWMILGVLSFGNLVAAVSSTLHSFRASYLKKCRMTRKVFDSVDADKSGSIDRHEFMQYILVREGKVSKETLESIENLFDLLDSDHNQALTFDEIHNQLVKVDCQ</sequence>
<feature type="transmembrane region" description="Helical" evidence="9">
    <location>
        <begin position="143"/>
        <end position="164"/>
    </location>
</feature>
<dbReference type="Pfam" id="PF07885">
    <property type="entry name" value="Ion_trans_2"/>
    <property type="match status" value="2"/>
</dbReference>
<dbReference type="SUPFAM" id="SSF81324">
    <property type="entry name" value="Voltage-gated potassium channels"/>
    <property type="match status" value="2"/>
</dbReference>
<dbReference type="Gene3D" id="1.10.238.10">
    <property type="entry name" value="EF-hand"/>
    <property type="match status" value="1"/>
</dbReference>
<evidence type="ECO:0000256" key="7">
    <source>
        <dbReference type="ARBA" id="ARBA00023303"/>
    </source>
</evidence>
<evidence type="ECO:0000313" key="11">
    <source>
        <dbReference type="EMBL" id="CAJ1401573.1"/>
    </source>
</evidence>
<dbReference type="Proteomes" id="UP001178507">
    <property type="component" value="Unassembled WGS sequence"/>
</dbReference>
<evidence type="ECO:0000256" key="6">
    <source>
        <dbReference type="ARBA" id="ARBA00023136"/>
    </source>
</evidence>
<dbReference type="CDD" id="cd00051">
    <property type="entry name" value="EFh"/>
    <property type="match status" value="1"/>
</dbReference>
<dbReference type="GO" id="GO:0015271">
    <property type="term" value="F:outward rectifier potassium channel activity"/>
    <property type="evidence" value="ECO:0007669"/>
    <property type="project" value="TreeGrafter"/>
</dbReference>
<dbReference type="Gene3D" id="1.10.287.70">
    <property type="match status" value="2"/>
</dbReference>
<feature type="region of interest" description="Disordered" evidence="8">
    <location>
        <begin position="1"/>
        <end position="24"/>
    </location>
</feature>
<dbReference type="PROSITE" id="PS00018">
    <property type="entry name" value="EF_HAND_1"/>
    <property type="match status" value="2"/>
</dbReference>
<evidence type="ECO:0000256" key="8">
    <source>
        <dbReference type="SAM" id="MobiDB-lite"/>
    </source>
</evidence>
<dbReference type="GO" id="GO:0005509">
    <property type="term" value="F:calcium ion binding"/>
    <property type="evidence" value="ECO:0007669"/>
    <property type="project" value="InterPro"/>
</dbReference>
<gene>
    <name evidence="11" type="ORF">EVOR1521_LOCUS24693</name>
</gene>
<dbReference type="GO" id="GO:0022841">
    <property type="term" value="F:potassium ion leak channel activity"/>
    <property type="evidence" value="ECO:0007669"/>
    <property type="project" value="TreeGrafter"/>
</dbReference>
<evidence type="ECO:0000313" key="12">
    <source>
        <dbReference type="Proteomes" id="UP001178507"/>
    </source>
</evidence>
<dbReference type="InterPro" id="IPR013099">
    <property type="entry name" value="K_chnl_dom"/>
</dbReference>
<proteinExistence type="predicted"/>
<keyword evidence="12" id="KW-1185">Reference proteome</keyword>
<protein>
    <recommendedName>
        <fullName evidence="10">EF-hand domain-containing protein</fullName>
    </recommendedName>
</protein>
<feature type="transmembrane region" description="Helical" evidence="9">
    <location>
        <begin position="57"/>
        <end position="76"/>
    </location>
</feature>
<keyword evidence="2" id="KW-0813">Transport</keyword>
<dbReference type="Pfam" id="PF13499">
    <property type="entry name" value="EF-hand_7"/>
    <property type="match status" value="1"/>
</dbReference>
<comment type="subcellular location">
    <subcellularLocation>
        <location evidence="1">Membrane</location>
        <topology evidence="1">Multi-pass membrane protein</topology>
    </subcellularLocation>
</comment>
<accession>A0AA36NGS7</accession>
<feature type="compositionally biased region" description="Acidic residues" evidence="8">
    <location>
        <begin position="13"/>
        <end position="23"/>
    </location>
</feature>
<evidence type="ECO:0000256" key="2">
    <source>
        <dbReference type="ARBA" id="ARBA00022448"/>
    </source>
</evidence>
<evidence type="ECO:0000256" key="5">
    <source>
        <dbReference type="ARBA" id="ARBA00023065"/>
    </source>
</evidence>
<dbReference type="InterPro" id="IPR002048">
    <property type="entry name" value="EF_hand_dom"/>
</dbReference>
<evidence type="ECO:0000256" key="3">
    <source>
        <dbReference type="ARBA" id="ARBA00022692"/>
    </source>
</evidence>
<feature type="transmembrane region" description="Helical" evidence="9">
    <location>
        <begin position="88"/>
        <end position="109"/>
    </location>
</feature>
<evidence type="ECO:0000256" key="9">
    <source>
        <dbReference type="SAM" id="Phobius"/>
    </source>
</evidence>
<dbReference type="SMART" id="SM00054">
    <property type="entry name" value="EFh"/>
    <property type="match status" value="2"/>
</dbReference>
<feature type="domain" description="EF-hand" evidence="10">
    <location>
        <begin position="255"/>
        <end position="290"/>
    </location>
</feature>
<keyword evidence="7" id="KW-0407">Ion channel</keyword>
<evidence type="ECO:0000256" key="4">
    <source>
        <dbReference type="ARBA" id="ARBA00022989"/>
    </source>
</evidence>
<keyword evidence="4 9" id="KW-1133">Transmembrane helix</keyword>
<dbReference type="AlphaFoldDB" id="A0AA36NGS7"/>
<feature type="transmembrane region" description="Helical" evidence="9">
    <location>
        <begin position="197"/>
        <end position="214"/>
    </location>
</feature>
<dbReference type="InterPro" id="IPR018247">
    <property type="entry name" value="EF_Hand_1_Ca_BS"/>
</dbReference>
<evidence type="ECO:0000256" key="1">
    <source>
        <dbReference type="ARBA" id="ARBA00004141"/>
    </source>
</evidence>